<feature type="compositionally biased region" description="Gly residues" evidence="1">
    <location>
        <begin position="183"/>
        <end position="196"/>
    </location>
</feature>
<dbReference type="EMBL" id="FQYO01000002">
    <property type="protein sequence ID" value="SHI54794.1"/>
    <property type="molecule type" value="Genomic_DNA"/>
</dbReference>
<dbReference type="STRING" id="1447782.SAMN05444417_0954"/>
<dbReference type="Gene3D" id="3.40.50.300">
    <property type="entry name" value="P-loop containing nucleotide triphosphate hydrolases"/>
    <property type="match status" value="1"/>
</dbReference>
<evidence type="ECO:0000313" key="3">
    <source>
        <dbReference type="Proteomes" id="UP000184292"/>
    </source>
</evidence>
<dbReference type="InterPro" id="IPR027417">
    <property type="entry name" value="P-loop_NTPase"/>
</dbReference>
<accession>A0A1M6C217</accession>
<evidence type="ECO:0000313" key="2">
    <source>
        <dbReference type="EMBL" id="SHI54794.1"/>
    </source>
</evidence>
<name>A0A1M6C217_9RHOB</name>
<feature type="region of interest" description="Disordered" evidence="1">
    <location>
        <begin position="171"/>
        <end position="221"/>
    </location>
</feature>
<dbReference type="Proteomes" id="UP000184292">
    <property type="component" value="Unassembled WGS sequence"/>
</dbReference>
<dbReference type="SUPFAM" id="SSF52540">
    <property type="entry name" value="P-loop containing nucleoside triphosphate hydrolases"/>
    <property type="match status" value="1"/>
</dbReference>
<dbReference type="AlphaFoldDB" id="A0A1M6C217"/>
<dbReference type="PANTHER" id="PTHR37807:SF3">
    <property type="entry name" value="OS07G0160300 PROTEIN"/>
    <property type="match status" value="1"/>
</dbReference>
<reference evidence="2 3" key="1">
    <citation type="submission" date="2016-11" db="EMBL/GenBank/DDBJ databases">
        <authorList>
            <person name="Jaros S."/>
            <person name="Januszkiewicz K."/>
            <person name="Wedrychowicz H."/>
        </authorList>
    </citation>
    <scope>NUCLEOTIDE SEQUENCE [LARGE SCALE GENOMIC DNA]</scope>
    <source>
        <strain evidence="2 3">DSM 100565</strain>
    </source>
</reference>
<keyword evidence="3" id="KW-1185">Reference proteome</keyword>
<dbReference type="Pfam" id="PF13671">
    <property type="entry name" value="AAA_33"/>
    <property type="match status" value="1"/>
</dbReference>
<proteinExistence type="predicted"/>
<organism evidence="2 3">
    <name type="scientific">Wenxinia saemankumensis</name>
    <dbReference type="NCBI Taxonomy" id="1447782"/>
    <lineage>
        <taxon>Bacteria</taxon>
        <taxon>Pseudomonadati</taxon>
        <taxon>Pseudomonadota</taxon>
        <taxon>Alphaproteobacteria</taxon>
        <taxon>Rhodobacterales</taxon>
        <taxon>Roseobacteraceae</taxon>
        <taxon>Wenxinia</taxon>
    </lineage>
</organism>
<protein>
    <submittedName>
        <fullName evidence="2">AAA domain-containing protein</fullName>
    </submittedName>
</protein>
<gene>
    <name evidence="2" type="ORF">SAMN05444417_0954</name>
</gene>
<dbReference type="RefSeq" id="WP_073326686.1">
    <property type="nucleotide sequence ID" value="NZ_FQYO01000002.1"/>
</dbReference>
<sequence length="221" mass="21373">MAEPETAPAGGVNPPVLTVICGLPGTGKSTLARALAARSGAAWLRVDTVEAALGGVDGPEGYHVIAAQARDFLATGLPVVIDAVHGAGFGLDWPGLAAGSGAGIDTVELICSDRAEHRARIEARHAADPGTPDWPAVAGREYRAPSPPARRIDTAGRVPADVLARVLAGAEGRSAPGTAGPDGAPGGAPGGQGAAAGPGAAAGSAIGDGSASTGPAGRVAR</sequence>
<dbReference type="OrthoDB" id="3819922at2"/>
<feature type="region of interest" description="Disordered" evidence="1">
    <location>
        <begin position="124"/>
        <end position="153"/>
    </location>
</feature>
<dbReference type="PANTHER" id="PTHR37807">
    <property type="entry name" value="OS07G0160300 PROTEIN"/>
    <property type="match status" value="1"/>
</dbReference>
<feature type="compositionally biased region" description="Low complexity" evidence="1">
    <location>
        <begin position="197"/>
        <end position="214"/>
    </location>
</feature>
<evidence type="ECO:0000256" key="1">
    <source>
        <dbReference type="SAM" id="MobiDB-lite"/>
    </source>
</evidence>